<dbReference type="Proteomes" id="UP001522905">
    <property type="component" value="Unassembled WGS sequence"/>
</dbReference>
<feature type="transmembrane region" description="Helical" evidence="1">
    <location>
        <begin position="147"/>
        <end position="175"/>
    </location>
</feature>
<reference evidence="2 3" key="1">
    <citation type="submission" date="2021-11" db="EMBL/GenBank/DDBJ databases">
        <title>Comparative genomics of bee honey and flower isolates.</title>
        <authorList>
            <person name="Bechtner J.D."/>
            <person name="Gallus M.K."/>
            <person name="Ehrmann M."/>
        </authorList>
    </citation>
    <scope>NUCLEOTIDE SEQUENCE [LARGE SCALE GENOMIC DNA]</scope>
    <source>
        <strain evidence="2 3">M161</strain>
    </source>
</reference>
<dbReference type="EMBL" id="JAJIAO010000001">
    <property type="protein sequence ID" value="MCK8623993.1"/>
    <property type="molecule type" value="Genomic_DNA"/>
</dbReference>
<organism evidence="2 3">
    <name type="scientific">Apilactobacillus xinyiensis</name>
    <dbReference type="NCBI Taxonomy" id="2841032"/>
    <lineage>
        <taxon>Bacteria</taxon>
        <taxon>Bacillati</taxon>
        <taxon>Bacillota</taxon>
        <taxon>Bacilli</taxon>
        <taxon>Lactobacillales</taxon>
        <taxon>Lactobacillaceae</taxon>
        <taxon>Apilactobacillus</taxon>
    </lineage>
</organism>
<feature type="transmembrane region" description="Helical" evidence="1">
    <location>
        <begin position="211"/>
        <end position="230"/>
    </location>
</feature>
<name>A0ABT0HZI4_9LACO</name>
<gene>
    <name evidence="2" type="ORF">LNP07_00455</name>
</gene>
<accession>A0ABT0HZI4</accession>
<evidence type="ECO:0000313" key="3">
    <source>
        <dbReference type="Proteomes" id="UP001522905"/>
    </source>
</evidence>
<feature type="transmembrane region" description="Helical" evidence="1">
    <location>
        <begin position="239"/>
        <end position="259"/>
    </location>
</feature>
<proteinExistence type="predicted"/>
<feature type="transmembrane region" description="Helical" evidence="1">
    <location>
        <begin position="182"/>
        <end position="205"/>
    </location>
</feature>
<protein>
    <recommendedName>
        <fullName evidence="4">ABC transporter permease</fullName>
    </recommendedName>
</protein>
<feature type="transmembrane region" description="Helical" evidence="1">
    <location>
        <begin position="93"/>
        <end position="113"/>
    </location>
</feature>
<sequence>MHLKLKKYLVHSYVNITFWVFFFFLLLFWLLPIIFHVLTGSFTFSDIFTGVSSDFITAALGVSLIIVTLFNNTNFRFAVSNGISRKSYWKTRMLLLTAFVLITRIVSFIIKLIEEPYVFAGRGNFIPRVLTTEFSFFSYFNNSTLNFLMSFFLSLLVTLCSIYFFMAFNNFYLIFTKKMRRIIVFAIIALVIAVPFMIGMFFAYLEYMGGNALAVSMGKFILSIFGLNLVKDGMYFNPILFAFDMIIIDIFLAFLSYKFNSKIQVYKD</sequence>
<feature type="transmembrane region" description="Helical" evidence="1">
    <location>
        <begin position="55"/>
        <end position="72"/>
    </location>
</feature>
<keyword evidence="3" id="KW-1185">Reference proteome</keyword>
<comment type="caution">
    <text evidence="2">The sequence shown here is derived from an EMBL/GenBank/DDBJ whole genome shotgun (WGS) entry which is preliminary data.</text>
</comment>
<keyword evidence="1" id="KW-0472">Membrane</keyword>
<dbReference type="RefSeq" id="WP_248601356.1">
    <property type="nucleotide sequence ID" value="NZ_JAJIAO010000001.1"/>
</dbReference>
<evidence type="ECO:0008006" key="4">
    <source>
        <dbReference type="Google" id="ProtNLM"/>
    </source>
</evidence>
<feature type="transmembrane region" description="Helical" evidence="1">
    <location>
        <begin position="12"/>
        <end position="35"/>
    </location>
</feature>
<evidence type="ECO:0000256" key="1">
    <source>
        <dbReference type="SAM" id="Phobius"/>
    </source>
</evidence>
<evidence type="ECO:0000313" key="2">
    <source>
        <dbReference type="EMBL" id="MCK8623993.1"/>
    </source>
</evidence>
<keyword evidence="1" id="KW-1133">Transmembrane helix</keyword>
<keyword evidence="1" id="KW-0812">Transmembrane</keyword>